<feature type="region of interest" description="Disordered" evidence="1">
    <location>
        <begin position="78"/>
        <end position="169"/>
    </location>
</feature>
<comment type="caution">
    <text evidence="2">The sequence shown here is derived from an EMBL/GenBank/DDBJ whole genome shotgun (WGS) entry which is preliminary data.</text>
</comment>
<dbReference type="OrthoDB" id="2497888at2759"/>
<dbReference type="EMBL" id="PKSM01000031">
    <property type="protein sequence ID" value="POW20629.1"/>
    <property type="molecule type" value="Genomic_DNA"/>
</dbReference>
<keyword evidence="3" id="KW-1185">Reference proteome</keyword>
<feature type="compositionally biased region" description="Basic residues" evidence="1">
    <location>
        <begin position="889"/>
        <end position="898"/>
    </location>
</feature>
<evidence type="ECO:0000256" key="1">
    <source>
        <dbReference type="SAM" id="MobiDB-lite"/>
    </source>
</evidence>
<name>A0A2S4WFW5_9BASI</name>
<feature type="region of interest" description="Disordered" evidence="1">
    <location>
        <begin position="870"/>
        <end position="898"/>
    </location>
</feature>
<dbReference type="AlphaFoldDB" id="A0A2S4WFW5"/>
<gene>
    <name evidence="2" type="ORF">PSHT_03329</name>
</gene>
<reference evidence="3" key="2">
    <citation type="journal article" date="2018" name="BMC Genomics">
        <title>Genomic insights into host adaptation between the wheat stripe rust pathogen (Puccinia striiformis f. sp. tritici) and the barley stripe rust pathogen (Puccinia striiformis f. sp. hordei).</title>
        <authorList>
            <person name="Xia C."/>
            <person name="Wang M."/>
            <person name="Yin C."/>
            <person name="Cornejo O.E."/>
            <person name="Hulbert S.H."/>
            <person name="Chen X."/>
        </authorList>
    </citation>
    <scope>NUCLEOTIDE SEQUENCE [LARGE SCALE GENOMIC DNA]</scope>
    <source>
        <strain evidence="3">93TX-2</strain>
    </source>
</reference>
<protein>
    <submittedName>
        <fullName evidence="2">Uncharacterized protein</fullName>
    </submittedName>
</protein>
<dbReference type="VEuPathDB" id="FungiDB:PSTT_00463"/>
<evidence type="ECO:0000313" key="3">
    <source>
        <dbReference type="Proteomes" id="UP000238274"/>
    </source>
</evidence>
<dbReference type="Proteomes" id="UP000238274">
    <property type="component" value="Unassembled WGS sequence"/>
</dbReference>
<reference evidence="3" key="3">
    <citation type="journal article" date="2018" name="Mol. Plant Microbe Interact.">
        <title>Genome sequence resources for the wheat stripe rust pathogen (Puccinia striiformis f. sp. tritici) and the barley stripe rust pathogen (Puccinia striiformis f. sp. hordei).</title>
        <authorList>
            <person name="Xia C."/>
            <person name="Wang M."/>
            <person name="Yin C."/>
            <person name="Cornejo O.E."/>
            <person name="Hulbert S.H."/>
            <person name="Chen X."/>
        </authorList>
    </citation>
    <scope>NUCLEOTIDE SEQUENCE [LARGE SCALE GENOMIC DNA]</scope>
    <source>
        <strain evidence="3">93TX-2</strain>
    </source>
</reference>
<accession>A0A2S4WFW5</accession>
<evidence type="ECO:0000313" key="2">
    <source>
        <dbReference type="EMBL" id="POW20629.1"/>
    </source>
</evidence>
<sequence>MCTFDGGKVMSSSLWGTKLNIDKSASALISSQYSNMRVFNTCHILMIEFLYAMSSPPSSSIHRLQPRGMLFKEIEGAPMGQRAESASKSGQGVSHLDDLSTLPTENSIPFKDIPSSPALAATSPEPRLETGPAVGNEDGAPHVTIENPAPIEYTHSPADTPATSPDPSLKSELVWTDVQLSKMHDVPLPGKDIFDLEVDAPFRAPTESEKQQYDGRKSLVSRALYERKTGYDLGNGKVYNLRNLGEMLEKKIPATGELRTRKGYYDPYLRYLRSLTQAGDKIGSAEKILFQLEEKGRIALDTDVRGEIEAQEAITTLLQQLDQPKLAKFQEEYREAMRSLQSPQPGLRAPFGLSSIREYLRNLLKIIRGFFAKPQPSISRYFPSLLERDSINTWELAKARAIQLTAESAPKELTKPEFSTVEEVIHALPADLDLTSEVYRYWLIKGFERYVSEEVRPQVKKLLKDRAVKQVEYLRKNPSHVSNPDVRRRLDSYIKTLGESDFQRWFHERPSTIFQKLSQNPLDSKKIVYALKNRMETLTPEDHNALEQATANRRVFRQQIQIIAKRVSASKDEEDIRYLETLKQLENEAINNSRNNYPYVEELFKRKVIDESTRAKLNPPNGITKAEFMTALGPQEDFSKKLVSQFRNAILNSITEGRTQDGKPVFPKFAELLTNRYMDKIDEQAKKFYLTKDAFEKPKAMNFDKAMEVYDSKTILKSFQEPDRDTIIKAYVDAQFPPPSSPESRLETLLNEIHLKGSFLKEDGGPLSNSLPEIDGRLAEFVNSPLIKHDERLKGTPWERLSDHSRTQLNYAAKELFHHERQALNVAAGEYKALEELVGKFEADNIQEIPRINQLFGKLIDYATPIIDPNRPKMKSSQIDRVNEEYQSRIKKKNKRWE</sequence>
<proteinExistence type="predicted"/>
<reference evidence="2 3" key="1">
    <citation type="submission" date="2017-12" db="EMBL/GenBank/DDBJ databases">
        <title>Gene loss provides genomic basis for host adaptation in cereal stripe rust fungi.</title>
        <authorList>
            <person name="Xia C."/>
        </authorList>
    </citation>
    <scope>NUCLEOTIDE SEQUENCE [LARGE SCALE GENOMIC DNA]</scope>
    <source>
        <strain evidence="2 3">93TX-2</strain>
    </source>
</reference>
<dbReference type="VEuPathDB" id="FungiDB:PSHT_03329"/>
<organism evidence="2 3">
    <name type="scientific">Puccinia striiformis</name>
    <dbReference type="NCBI Taxonomy" id="27350"/>
    <lineage>
        <taxon>Eukaryota</taxon>
        <taxon>Fungi</taxon>
        <taxon>Dikarya</taxon>
        <taxon>Basidiomycota</taxon>
        <taxon>Pucciniomycotina</taxon>
        <taxon>Pucciniomycetes</taxon>
        <taxon>Pucciniales</taxon>
        <taxon>Pucciniaceae</taxon>
        <taxon>Puccinia</taxon>
    </lineage>
</organism>